<evidence type="ECO:0000256" key="15">
    <source>
        <dbReference type="SAM" id="MobiDB-lite"/>
    </source>
</evidence>
<comment type="catalytic activity">
    <reaction evidence="11">
        <text>a 5,6-dihydrouridine in tRNA + NAD(+) = a uridine in tRNA + NADH + H(+)</text>
        <dbReference type="Rhea" id="RHEA:54452"/>
        <dbReference type="Rhea" id="RHEA-COMP:13339"/>
        <dbReference type="Rhea" id="RHEA-COMP:13887"/>
        <dbReference type="ChEBI" id="CHEBI:15378"/>
        <dbReference type="ChEBI" id="CHEBI:57540"/>
        <dbReference type="ChEBI" id="CHEBI:57945"/>
        <dbReference type="ChEBI" id="CHEBI:65315"/>
        <dbReference type="ChEBI" id="CHEBI:74443"/>
    </reaction>
</comment>
<organism evidence="17 18">
    <name type="scientific">Nannocystis pusilla</name>
    <dbReference type="NCBI Taxonomy" id="889268"/>
    <lineage>
        <taxon>Bacteria</taxon>
        <taxon>Pseudomonadati</taxon>
        <taxon>Myxococcota</taxon>
        <taxon>Polyangia</taxon>
        <taxon>Nannocystales</taxon>
        <taxon>Nannocystaceae</taxon>
        <taxon>Nannocystis</taxon>
    </lineage>
</organism>
<accession>A0A9X3EZQ9</accession>
<feature type="binding site" evidence="14">
    <location>
        <position position="186"/>
    </location>
    <ligand>
        <name>FMN</name>
        <dbReference type="ChEBI" id="CHEBI:58210"/>
    </ligand>
</feature>
<dbReference type="SUPFAM" id="SSF51395">
    <property type="entry name" value="FMN-linked oxidoreductases"/>
    <property type="match status" value="1"/>
</dbReference>
<comment type="cofactor">
    <cofactor evidence="1 12 14">
        <name>FMN</name>
        <dbReference type="ChEBI" id="CHEBI:58210"/>
    </cofactor>
</comment>
<comment type="caution">
    <text evidence="17">The sequence shown here is derived from an EMBL/GenBank/DDBJ whole genome shotgun (WGS) entry which is preliminary data.</text>
</comment>
<dbReference type="EMBL" id="JAPNKE010000002">
    <property type="protein sequence ID" value="MCY1012575.1"/>
    <property type="molecule type" value="Genomic_DNA"/>
</dbReference>
<dbReference type="GO" id="GO:0050660">
    <property type="term" value="F:flavin adenine dinucleotide binding"/>
    <property type="evidence" value="ECO:0007669"/>
    <property type="project" value="InterPro"/>
</dbReference>
<dbReference type="InterPro" id="IPR024036">
    <property type="entry name" value="tRNA-dHydroUridine_Synthase_C"/>
</dbReference>
<evidence type="ECO:0000256" key="13">
    <source>
        <dbReference type="PIRSR" id="PIRSR006621-1"/>
    </source>
</evidence>
<reference evidence="17" key="1">
    <citation type="submission" date="2022-11" db="EMBL/GenBank/DDBJ databases">
        <title>Minimal conservation of predation-associated metabolite biosynthetic gene clusters underscores biosynthetic potential of Myxococcota including descriptions for ten novel species: Archangium lansinium sp. nov., Myxococcus landrumus sp. nov., Nannocystis bai.</title>
        <authorList>
            <person name="Ahearne A."/>
            <person name="Stevens C."/>
            <person name="Phillips K."/>
        </authorList>
    </citation>
    <scope>NUCLEOTIDE SEQUENCE</scope>
    <source>
        <strain evidence="17">Na p29</strain>
    </source>
</reference>
<evidence type="ECO:0000256" key="10">
    <source>
        <dbReference type="ARBA" id="ARBA00048205"/>
    </source>
</evidence>
<gene>
    <name evidence="17" type="primary">dusB</name>
    <name evidence="17" type="ORF">OV079_45005</name>
</gene>
<evidence type="ECO:0000256" key="8">
    <source>
        <dbReference type="ARBA" id="ARBA00022884"/>
    </source>
</evidence>
<evidence type="ECO:0000313" key="18">
    <source>
        <dbReference type="Proteomes" id="UP001150924"/>
    </source>
</evidence>
<dbReference type="InterPro" id="IPR035587">
    <property type="entry name" value="DUS-like_FMN-bd"/>
</dbReference>
<dbReference type="EC" id="1.3.1.-" evidence="12"/>
<dbReference type="InterPro" id="IPR018517">
    <property type="entry name" value="tRNA_hU_synthase_CS"/>
</dbReference>
<dbReference type="PANTHER" id="PTHR45846:SF1">
    <property type="entry name" value="TRNA-DIHYDROURIDINE(47) SYNTHASE [NAD(P)(+)]-LIKE"/>
    <property type="match status" value="1"/>
</dbReference>
<feature type="binding site" evidence="14">
    <location>
        <begin position="31"/>
        <end position="33"/>
    </location>
    <ligand>
        <name>FMN</name>
        <dbReference type="ChEBI" id="CHEBI:58210"/>
    </ligand>
</feature>
<evidence type="ECO:0000256" key="6">
    <source>
        <dbReference type="ARBA" id="ARBA00022694"/>
    </source>
</evidence>
<dbReference type="RefSeq" id="WP_267776037.1">
    <property type="nucleotide sequence ID" value="NZ_JAPNKE010000002.1"/>
</dbReference>
<comment type="similarity">
    <text evidence="12">Belongs to the dus family.</text>
</comment>
<proteinExistence type="inferred from homology"/>
<feature type="active site" description="Proton donor" evidence="13">
    <location>
        <position position="116"/>
    </location>
</feature>
<protein>
    <recommendedName>
        <fullName evidence="12">tRNA-dihydrouridine synthase</fullName>
        <ecNumber evidence="12">1.3.1.-</ecNumber>
    </recommendedName>
</protein>
<keyword evidence="8" id="KW-0694">RNA-binding</keyword>
<dbReference type="Pfam" id="PF01207">
    <property type="entry name" value="Dus"/>
    <property type="match status" value="1"/>
</dbReference>
<evidence type="ECO:0000256" key="11">
    <source>
        <dbReference type="ARBA" id="ARBA00048802"/>
    </source>
</evidence>
<dbReference type="CDD" id="cd02801">
    <property type="entry name" value="DUS_like_FMN"/>
    <property type="match status" value="1"/>
</dbReference>
<dbReference type="InterPro" id="IPR004652">
    <property type="entry name" value="DusB-like"/>
</dbReference>
<feature type="region of interest" description="Disordered" evidence="15">
    <location>
        <begin position="360"/>
        <end position="383"/>
    </location>
</feature>
<feature type="binding site" evidence="14">
    <location>
        <position position="85"/>
    </location>
    <ligand>
        <name>FMN</name>
        <dbReference type="ChEBI" id="CHEBI:58210"/>
    </ligand>
</feature>
<sequence>MTTAEAKRESDETSALQIGPLRVWPPVVLAPMAGITNYPFRALCRRFGAGLYVSEMITAGPLVRGDARSLQLSDFGADESPRSLQLYGVDPATIAGAVRFLVGEGRVDHIDLNFGCPVRKVTRKGGGSAIPVKPNLLRAIVRGAVEAAGAVPVTMKFRMGIDDELLTYLQAGVIGEEEGCAAVALHARTAAQLYSGAARWEAIAALKRAVRTIPVLGNGDIWEADDALRMVRETGCDGVVVGRGCLGRPWLFRELAAAFAGAPPPAPPSLGEVWAVMLEHAERLCAWMSEEPAMAAFRKHARWYTLGFHSAEPVVPKLMQAQRLAELAALAGEVDLAEPFPAGPIVRGKSGAPQKVALPHGYLEDLADATPPGPDAEDADSGG</sequence>
<feature type="binding site" evidence="14">
    <location>
        <position position="156"/>
    </location>
    <ligand>
        <name>FMN</name>
        <dbReference type="ChEBI" id="CHEBI:58210"/>
    </ligand>
</feature>
<dbReference type="Gene3D" id="1.10.1200.80">
    <property type="entry name" value="Putative flavin oxidoreducatase, domain 2"/>
    <property type="match status" value="1"/>
</dbReference>
<comment type="catalytic activity">
    <reaction evidence="10">
        <text>a 5,6-dihydrouridine in tRNA + NADP(+) = a uridine in tRNA + NADPH + H(+)</text>
        <dbReference type="Rhea" id="RHEA:23624"/>
        <dbReference type="Rhea" id="RHEA-COMP:13339"/>
        <dbReference type="Rhea" id="RHEA-COMP:13887"/>
        <dbReference type="ChEBI" id="CHEBI:15378"/>
        <dbReference type="ChEBI" id="CHEBI:57783"/>
        <dbReference type="ChEBI" id="CHEBI:58349"/>
        <dbReference type="ChEBI" id="CHEBI:65315"/>
        <dbReference type="ChEBI" id="CHEBI:74443"/>
    </reaction>
</comment>
<evidence type="ECO:0000256" key="5">
    <source>
        <dbReference type="ARBA" id="ARBA00022643"/>
    </source>
</evidence>
<evidence type="ECO:0000256" key="12">
    <source>
        <dbReference type="PIRNR" id="PIRNR006621"/>
    </source>
</evidence>
<evidence type="ECO:0000256" key="3">
    <source>
        <dbReference type="ARBA" id="ARBA00022555"/>
    </source>
</evidence>
<keyword evidence="3" id="KW-0820">tRNA-binding</keyword>
<dbReference type="PANTHER" id="PTHR45846">
    <property type="entry name" value="TRNA-DIHYDROURIDINE(47) SYNTHASE [NAD(P)(+)]-LIKE"/>
    <property type="match status" value="1"/>
</dbReference>
<dbReference type="NCBIfam" id="TIGR00737">
    <property type="entry name" value="nifR3_yhdG"/>
    <property type="match status" value="1"/>
</dbReference>
<evidence type="ECO:0000256" key="2">
    <source>
        <dbReference type="ARBA" id="ARBA00002790"/>
    </source>
</evidence>
<keyword evidence="18" id="KW-1185">Reference proteome</keyword>
<dbReference type="PROSITE" id="PS01136">
    <property type="entry name" value="UPF0034"/>
    <property type="match status" value="1"/>
</dbReference>
<keyword evidence="4 12" id="KW-0285">Flavoprotein</keyword>
<feature type="domain" description="DUS-like FMN-binding" evidence="16">
    <location>
        <begin position="29"/>
        <end position="323"/>
    </location>
</feature>
<evidence type="ECO:0000256" key="1">
    <source>
        <dbReference type="ARBA" id="ARBA00001917"/>
    </source>
</evidence>
<keyword evidence="7" id="KW-0521">NADP</keyword>
<evidence type="ECO:0000313" key="17">
    <source>
        <dbReference type="EMBL" id="MCY1012575.1"/>
    </source>
</evidence>
<evidence type="ECO:0000256" key="14">
    <source>
        <dbReference type="PIRSR" id="PIRSR006621-2"/>
    </source>
</evidence>
<feature type="binding site" evidence="14">
    <location>
        <begin position="242"/>
        <end position="243"/>
    </location>
    <ligand>
        <name>FMN</name>
        <dbReference type="ChEBI" id="CHEBI:58210"/>
    </ligand>
</feature>
<dbReference type="AlphaFoldDB" id="A0A9X3EZQ9"/>
<dbReference type="InterPro" id="IPR013785">
    <property type="entry name" value="Aldolase_TIM"/>
</dbReference>
<comment type="function">
    <text evidence="2 12">Catalyzes the synthesis of 5,6-dihydrouridine (D), a modified base found in the D-loop of most tRNAs, via the reduction of the C5-C6 double bond in target uridines.</text>
</comment>
<keyword evidence="14" id="KW-0547">Nucleotide-binding</keyword>
<dbReference type="Gene3D" id="3.20.20.70">
    <property type="entry name" value="Aldolase class I"/>
    <property type="match status" value="1"/>
</dbReference>
<evidence type="ECO:0000256" key="4">
    <source>
        <dbReference type="ARBA" id="ARBA00022630"/>
    </source>
</evidence>
<dbReference type="GO" id="GO:0000049">
    <property type="term" value="F:tRNA binding"/>
    <property type="evidence" value="ECO:0007669"/>
    <property type="project" value="UniProtKB-KW"/>
</dbReference>
<dbReference type="Proteomes" id="UP001150924">
    <property type="component" value="Unassembled WGS sequence"/>
</dbReference>
<dbReference type="PIRSF" id="PIRSF006621">
    <property type="entry name" value="Dus"/>
    <property type="match status" value="1"/>
</dbReference>
<evidence type="ECO:0000256" key="9">
    <source>
        <dbReference type="ARBA" id="ARBA00023002"/>
    </source>
</evidence>
<dbReference type="GO" id="GO:0017150">
    <property type="term" value="F:tRNA dihydrouridine synthase activity"/>
    <property type="evidence" value="ECO:0007669"/>
    <property type="project" value="InterPro"/>
</dbReference>
<name>A0A9X3EZQ9_9BACT</name>
<keyword evidence="5 12" id="KW-0288">FMN</keyword>
<keyword evidence="9 12" id="KW-0560">Oxidoreductase</keyword>
<keyword evidence="6 12" id="KW-0819">tRNA processing</keyword>
<dbReference type="InterPro" id="IPR001269">
    <property type="entry name" value="DUS_fam"/>
</dbReference>
<evidence type="ECO:0000256" key="7">
    <source>
        <dbReference type="ARBA" id="ARBA00022857"/>
    </source>
</evidence>
<evidence type="ECO:0000259" key="16">
    <source>
        <dbReference type="Pfam" id="PF01207"/>
    </source>
</evidence>